<dbReference type="CDD" id="cd09276">
    <property type="entry name" value="Rnase_HI_RT_non_LTR"/>
    <property type="match status" value="1"/>
</dbReference>
<dbReference type="Pfam" id="PF00075">
    <property type="entry name" value="RNase_H"/>
    <property type="match status" value="1"/>
</dbReference>
<dbReference type="InterPro" id="IPR036397">
    <property type="entry name" value="RNaseH_sf"/>
</dbReference>
<sequence length="172" mass="20330">MKLTKCLRLPITCSIFTAEAWAILAALTYVNSNVNNVNILVVSDSKSVLTALGNCSLGYKQNYIVYKIKDLLYKLEKHVEFVWVPSHSGITSNEVVDEATRRDHDDDLTDSFKVPFTDYYTQIKIHLKRRWKEYWNYNTEILNKGQWYSEIQRDLPMIPWYNSFKYINRKFV</sequence>
<evidence type="ECO:0000259" key="1">
    <source>
        <dbReference type="Pfam" id="PF00075"/>
    </source>
</evidence>
<dbReference type="GO" id="GO:0004523">
    <property type="term" value="F:RNA-DNA hybrid ribonuclease activity"/>
    <property type="evidence" value="ECO:0007669"/>
    <property type="project" value="InterPro"/>
</dbReference>
<dbReference type="OrthoDB" id="8058536at2759"/>
<keyword evidence="3" id="KW-1185">Reference proteome</keyword>
<comment type="caution">
    <text evidence="2">The sequence shown here is derived from an EMBL/GenBank/DDBJ whole genome shotgun (WGS) entry which is preliminary data.</text>
</comment>
<dbReference type="EMBL" id="CAJOBZ010000001">
    <property type="protein sequence ID" value="CAF4748070.1"/>
    <property type="molecule type" value="Genomic_DNA"/>
</dbReference>
<dbReference type="Gene3D" id="3.30.420.10">
    <property type="entry name" value="Ribonuclease H-like superfamily/Ribonuclease H"/>
    <property type="match status" value="1"/>
</dbReference>
<dbReference type="GO" id="GO:0003676">
    <property type="term" value="F:nucleic acid binding"/>
    <property type="evidence" value="ECO:0007669"/>
    <property type="project" value="InterPro"/>
</dbReference>
<reference evidence="2" key="1">
    <citation type="submission" date="2021-02" db="EMBL/GenBank/DDBJ databases">
        <authorList>
            <person name="Steward A R."/>
        </authorList>
    </citation>
    <scope>NUCLEOTIDE SEQUENCE</scope>
</reference>
<evidence type="ECO:0000313" key="2">
    <source>
        <dbReference type="EMBL" id="CAF4748070.1"/>
    </source>
</evidence>
<dbReference type="InterPro" id="IPR012337">
    <property type="entry name" value="RNaseH-like_sf"/>
</dbReference>
<gene>
    <name evidence="2" type="ORF">PMACD_LOCUS487</name>
</gene>
<dbReference type="InterPro" id="IPR002156">
    <property type="entry name" value="RNaseH_domain"/>
</dbReference>
<dbReference type="AlphaFoldDB" id="A0A821LAQ6"/>
<dbReference type="SUPFAM" id="SSF53098">
    <property type="entry name" value="Ribonuclease H-like"/>
    <property type="match status" value="1"/>
</dbReference>
<proteinExistence type="predicted"/>
<feature type="domain" description="RNase H type-1" evidence="1">
    <location>
        <begin position="17"/>
        <end position="102"/>
    </location>
</feature>
<evidence type="ECO:0000313" key="3">
    <source>
        <dbReference type="Proteomes" id="UP000663880"/>
    </source>
</evidence>
<name>A0A821LAQ6_9NEOP</name>
<dbReference type="Proteomes" id="UP000663880">
    <property type="component" value="Unassembled WGS sequence"/>
</dbReference>
<protein>
    <recommendedName>
        <fullName evidence="1">RNase H type-1 domain-containing protein</fullName>
    </recommendedName>
</protein>
<organism evidence="2 3">
    <name type="scientific">Pieris macdunnoughi</name>
    <dbReference type="NCBI Taxonomy" id="345717"/>
    <lineage>
        <taxon>Eukaryota</taxon>
        <taxon>Metazoa</taxon>
        <taxon>Ecdysozoa</taxon>
        <taxon>Arthropoda</taxon>
        <taxon>Hexapoda</taxon>
        <taxon>Insecta</taxon>
        <taxon>Pterygota</taxon>
        <taxon>Neoptera</taxon>
        <taxon>Endopterygota</taxon>
        <taxon>Lepidoptera</taxon>
        <taxon>Glossata</taxon>
        <taxon>Ditrysia</taxon>
        <taxon>Papilionoidea</taxon>
        <taxon>Pieridae</taxon>
        <taxon>Pierinae</taxon>
        <taxon>Pieris</taxon>
    </lineage>
</organism>
<accession>A0A821LAQ6</accession>